<gene>
    <name evidence="1" type="ORF">AYBTSS11_LOCUS17203</name>
</gene>
<organism evidence="1 2">
    <name type="scientific">Sphenostylis stenocarpa</name>
    <dbReference type="NCBI Taxonomy" id="92480"/>
    <lineage>
        <taxon>Eukaryota</taxon>
        <taxon>Viridiplantae</taxon>
        <taxon>Streptophyta</taxon>
        <taxon>Embryophyta</taxon>
        <taxon>Tracheophyta</taxon>
        <taxon>Spermatophyta</taxon>
        <taxon>Magnoliopsida</taxon>
        <taxon>eudicotyledons</taxon>
        <taxon>Gunneridae</taxon>
        <taxon>Pentapetalae</taxon>
        <taxon>rosids</taxon>
        <taxon>fabids</taxon>
        <taxon>Fabales</taxon>
        <taxon>Fabaceae</taxon>
        <taxon>Papilionoideae</taxon>
        <taxon>50 kb inversion clade</taxon>
        <taxon>NPAAA clade</taxon>
        <taxon>indigoferoid/millettioid clade</taxon>
        <taxon>Phaseoleae</taxon>
        <taxon>Sphenostylis</taxon>
    </lineage>
</organism>
<evidence type="ECO:0000313" key="2">
    <source>
        <dbReference type="Proteomes" id="UP001189624"/>
    </source>
</evidence>
<protein>
    <submittedName>
        <fullName evidence="1">Uncharacterized protein</fullName>
    </submittedName>
</protein>
<dbReference type="EMBL" id="OY731402">
    <property type="protein sequence ID" value="CAJ1957444.1"/>
    <property type="molecule type" value="Genomic_DNA"/>
</dbReference>
<proteinExistence type="predicted"/>
<dbReference type="Gramene" id="rna-AYBTSS11_LOCUS17203">
    <property type="protein sequence ID" value="CAJ1957444.1"/>
    <property type="gene ID" value="gene-AYBTSS11_LOCUS17203"/>
</dbReference>
<name>A0AA86SWX9_9FABA</name>
<accession>A0AA86SWX9</accession>
<dbReference type="Proteomes" id="UP001189624">
    <property type="component" value="Chromosome 5"/>
</dbReference>
<keyword evidence="2" id="KW-1185">Reference proteome</keyword>
<evidence type="ECO:0000313" key="1">
    <source>
        <dbReference type="EMBL" id="CAJ1957444.1"/>
    </source>
</evidence>
<reference evidence="1" key="1">
    <citation type="submission" date="2023-10" db="EMBL/GenBank/DDBJ databases">
        <authorList>
            <person name="Domelevo Entfellner J.-B."/>
        </authorList>
    </citation>
    <scope>NUCLEOTIDE SEQUENCE</scope>
</reference>
<sequence>MIWGRLKGVGMLVVPWCATGRGESGDSRGLLGGGTVVDYDCKGGGARVVRTMRWWRRRAESRADRARAWWRSRSDSRRLARGFDKGDGMGLVARLRPMVVNRAVDVAVVGTVKKKVGGGGVRDCQA</sequence>
<dbReference type="AlphaFoldDB" id="A0AA86SWX9"/>